<dbReference type="AlphaFoldDB" id="A0A6C0BD95"/>
<proteinExistence type="predicted"/>
<dbReference type="EMBL" id="MN739122">
    <property type="protein sequence ID" value="QHS89972.1"/>
    <property type="molecule type" value="Genomic_DNA"/>
</dbReference>
<evidence type="ECO:0000313" key="1">
    <source>
        <dbReference type="EMBL" id="QHS89972.1"/>
    </source>
</evidence>
<protein>
    <submittedName>
        <fullName evidence="1">Uncharacterized protein</fullName>
    </submittedName>
</protein>
<organism evidence="1">
    <name type="scientific">viral metagenome</name>
    <dbReference type="NCBI Taxonomy" id="1070528"/>
    <lineage>
        <taxon>unclassified sequences</taxon>
        <taxon>metagenomes</taxon>
        <taxon>organismal metagenomes</taxon>
    </lineage>
</organism>
<accession>A0A6C0BD95</accession>
<sequence length="275" mass="31722">MKILKRNFNFKKYMSSGNIVVIYDRSNPQICTVDGKTLKIRNGSTTPVKHMIFHFYSQYATFLNDLYWRDLFENASHDSFRKGYKFNGTVLSIKIKNTIKSINVTPSNINDKREFHLKYEEVKKFLSETSGISCHVDDNSVFVQLPPEKFESKGWSGTTPAKYQIAMINAFVDDVSKNYNFTDIKTKELKENITSMVYSGEITSAEIHCENFNITSIDGLYLGEGNFKIQEKPFKPSFMKKKRTTVGTTQPQNNEKHVFKCSKNLSVARRAPMYI</sequence>
<name>A0A6C0BD95_9ZZZZ</name>
<reference evidence="1" key="1">
    <citation type="journal article" date="2020" name="Nature">
        <title>Giant virus diversity and host interactions through global metagenomics.</title>
        <authorList>
            <person name="Schulz F."/>
            <person name="Roux S."/>
            <person name="Paez-Espino D."/>
            <person name="Jungbluth S."/>
            <person name="Walsh D.A."/>
            <person name="Denef V.J."/>
            <person name="McMahon K.D."/>
            <person name="Konstantinidis K.T."/>
            <person name="Eloe-Fadrosh E.A."/>
            <person name="Kyrpides N.C."/>
            <person name="Woyke T."/>
        </authorList>
    </citation>
    <scope>NUCLEOTIDE SEQUENCE</scope>
    <source>
        <strain evidence="1">GVMAG-M-3300010160-4</strain>
    </source>
</reference>